<evidence type="ECO:0000313" key="9">
    <source>
        <dbReference type="EMBL" id="AGT10672.1"/>
    </source>
</evidence>
<dbReference type="HOGENOM" id="CLU_036879_0_1_5"/>
<dbReference type="InterPro" id="IPR035906">
    <property type="entry name" value="MetI-like_sf"/>
</dbReference>
<feature type="transmembrane region" description="Helical" evidence="7">
    <location>
        <begin position="162"/>
        <end position="183"/>
    </location>
</feature>
<feature type="transmembrane region" description="Helical" evidence="7">
    <location>
        <begin position="231"/>
        <end position="250"/>
    </location>
</feature>
<evidence type="ECO:0000256" key="4">
    <source>
        <dbReference type="ARBA" id="ARBA00022692"/>
    </source>
</evidence>
<dbReference type="SUPFAM" id="SSF161098">
    <property type="entry name" value="MetI-like"/>
    <property type="match status" value="2"/>
</dbReference>
<reference evidence="9 10" key="1">
    <citation type="journal article" date="2014" name="BMC Genomics">
        <title>Architecture and functions of a multipartite genome of the methylotrophic bacterium Paracoccus aminophilus JCM 7686, containing primary and secondary chromids.</title>
        <authorList>
            <person name="Dziewit L."/>
            <person name="Czarnecki J."/>
            <person name="Wibberg D."/>
            <person name="Radlinska M."/>
            <person name="Mrozek P."/>
            <person name="Szymczak M."/>
            <person name="Schluter A."/>
            <person name="Puhler A."/>
            <person name="Bartosik D."/>
        </authorList>
    </citation>
    <scope>NUCLEOTIDE SEQUENCE [LARGE SCALE GENOMIC DNA]</scope>
    <source>
        <strain evidence="9">JCM 7686</strain>
        <plasmid evidence="10">Plasmid pAMI1</plasmid>
    </source>
</reference>
<keyword evidence="10" id="KW-1185">Reference proteome</keyword>
<dbReference type="GO" id="GO:0071916">
    <property type="term" value="F:dipeptide transmembrane transporter activity"/>
    <property type="evidence" value="ECO:0007669"/>
    <property type="project" value="TreeGrafter"/>
</dbReference>
<evidence type="ECO:0000256" key="7">
    <source>
        <dbReference type="RuleBase" id="RU363032"/>
    </source>
</evidence>
<dbReference type="KEGG" id="pami:JCM7686_pAMI1p086"/>
<dbReference type="GO" id="GO:0005886">
    <property type="term" value="C:plasma membrane"/>
    <property type="evidence" value="ECO:0007669"/>
    <property type="project" value="UniProtKB-SubCell"/>
</dbReference>
<evidence type="ECO:0000259" key="8">
    <source>
        <dbReference type="PROSITE" id="PS50928"/>
    </source>
</evidence>
<feature type="transmembrane region" description="Helical" evidence="7">
    <location>
        <begin position="288"/>
        <end position="314"/>
    </location>
</feature>
<comment type="subcellular location">
    <subcellularLocation>
        <location evidence="1 7">Cell membrane</location>
        <topology evidence="1 7">Multi-pass membrane protein</topology>
    </subcellularLocation>
</comment>
<feature type="transmembrane region" description="Helical" evidence="7">
    <location>
        <begin position="28"/>
        <end position="50"/>
    </location>
</feature>
<feature type="transmembrane region" description="Helical" evidence="7">
    <location>
        <begin position="334"/>
        <end position="360"/>
    </location>
</feature>
<protein>
    <submittedName>
        <fullName evidence="9">ABC-type dipeptide/oligopeptide/nickel transport system, permease component</fullName>
    </submittedName>
</protein>
<evidence type="ECO:0000256" key="2">
    <source>
        <dbReference type="ARBA" id="ARBA00022448"/>
    </source>
</evidence>
<dbReference type="AlphaFoldDB" id="S5XZF6"/>
<name>S5XZF6_PARAH</name>
<keyword evidence="2 7" id="KW-0813">Transport</keyword>
<dbReference type="PANTHER" id="PTHR43163">
    <property type="entry name" value="DIPEPTIDE TRANSPORT SYSTEM PERMEASE PROTEIN DPPB-RELATED"/>
    <property type="match status" value="1"/>
</dbReference>
<evidence type="ECO:0000256" key="3">
    <source>
        <dbReference type="ARBA" id="ARBA00022475"/>
    </source>
</evidence>
<proteinExistence type="inferred from homology"/>
<evidence type="ECO:0000313" key="10">
    <source>
        <dbReference type="Proteomes" id="UP000015480"/>
    </source>
</evidence>
<evidence type="ECO:0000256" key="6">
    <source>
        <dbReference type="ARBA" id="ARBA00023136"/>
    </source>
</evidence>
<dbReference type="Proteomes" id="UP000015480">
    <property type="component" value="Plasmid pAMI1"/>
</dbReference>
<geneLocation type="plasmid" evidence="9 10">
    <name>pAMI1</name>
</geneLocation>
<feature type="domain" description="ABC transmembrane type-1" evidence="8">
    <location>
        <begin position="122"/>
        <end position="353"/>
    </location>
</feature>
<accession>S5XZF6</accession>
<dbReference type="Pfam" id="PF19300">
    <property type="entry name" value="BPD_transp_1_N"/>
    <property type="match status" value="1"/>
</dbReference>
<keyword evidence="6 7" id="KW-0472">Membrane</keyword>
<dbReference type="RefSeq" id="WP_020952819.1">
    <property type="nucleotide sequence ID" value="NC_022042.1"/>
</dbReference>
<dbReference type="InterPro" id="IPR000515">
    <property type="entry name" value="MetI-like"/>
</dbReference>
<evidence type="ECO:0000256" key="5">
    <source>
        <dbReference type="ARBA" id="ARBA00022989"/>
    </source>
</evidence>
<dbReference type="PROSITE" id="PS50928">
    <property type="entry name" value="ABC_TM1"/>
    <property type="match status" value="1"/>
</dbReference>
<sequence length="368" mass="40051">MSHSETHLSGPSPIVTRRPILARLARIIGFRLALGLFTLWIISIVIFAAIEALPGDFARSSLGRSATPEQVAILEHQLGLDQPLATRYGAWIGGVVQGDFGLSLSSKPNRPRPVTAMIAPRLKNTLILATVAASIAVPLAIGLGVLCALWRGSLFDRTISALTLITISFPEFFLAYLLTYLVISKDIFLHSELAQLLPGWLSQATQTGLEAIPRFPILASVNERTGFWEHMWKISLPATVLGLVIIAHMMRMTRAVLISLLSSQWVEMARLKGLAPTRIVGRHALRNAWGPVATVVALNLAYLIAGVVMVEVVFVYPGIGQLMVDAVKQRDIPVVQACALIFAATYILFNLIADVIAILANPRQLHAR</sequence>
<dbReference type="Gene3D" id="1.10.3720.10">
    <property type="entry name" value="MetI-like"/>
    <property type="match status" value="1"/>
</dbReference>
<dbReference type="CDD" id="cd06261">
    <property type="entry name" value="TM_PBP2"/>
    <property type="match status" value="1"/>
</dbReference>
<keyword evidence="9" id="KW-0614">Plasmid</keyword>
<gene>
    <name evidence="9" type="ORF">JCM7686_pAMI1p086</name>
</gene>
<dbReference type="Pfam" id="PF00528">
    <property type="entry name" value="BPD_transp_1"/>
    <property type="match status" value="1"/>
</dbReference>
<organism evidence="9 10">
    <name type="scientific">Paracoccus aminophilus JCM 7686</name>
    <dbReference type="NCBI Taxonomy" id="1367847"/>
    <lineage>
        <taxon>Bacteria</taxon>
        <taxon>Pseudomonadati</taxon>
        <taxon>Pseudomonadota</taxon>
        <taxon>Alphaproteobacteria</taxon>
        <taxon>Rhodobacterales</taxon>
        <taxon>Paracoccaceae</taxon>
        <taxon>Paracoccus</taxon>
    </lineage>
</organism>
<feature type="transmembrane region" description="Helical" evidence="7">
    <location>
        <begin position="126"/>
        <end position="150"/>
    </location>
</feature>
<dbReference type="PANTHER" id="PTHR43163:SF6">
    <property type="entry name" value="DIPEPTIDE TRANSPORT SYSTEM PERMEASE PROTEIN DPPB-RELATED"/>
    <property type="match status" value="1"/>
</dbReference>
<dbReference type="EMBL" id="CP006651">
    <property type="protein sequence ID" value="AGT10672.1"/>
    <property type="molecule type" value="Genomic_DNA"/>
</dbReference>
<dbReference type="PATRIC" id="fig|1367847.3.peg.3601"/>
<evidence type="ECO:0000256" key="1">
    <source>
        <dbReference type="ARBA" id="ARBA00004651"/>
    </source>
</evidence>
<keyword evidence="5 7" id="KW-1133">Transmembrane helix</keyword>
<keyword evidence="4 7" id="KW-0812">Transmembrane</keyword>
<comment type="similarity">
    <text evidence="7">Belongs to the binding-protein-dependent transport system permease family.</text>
</comment>
<dbReference type="OrthoDB" id="9807402at2"/>
<dbReference type="InterPro" id="IPR045621">
    <property type="entry name" value="BPD_transp_1_N"/>
</dbReference>
<keyword evidence="3" id="KW-1003">Cell membrane</keyword>